<dbReference type="PROSITE" id="PS51440">
    <property type="entry name" value="TIM_2"/>
    <property type="match status" value="1"/>
</dbReference>
<evidence type="ECO:0000256" key="1">
    <source>
        <dbReference type="ARBA" id="ARBA00007422"/>
    </source>
</evidence>
<dbReference type="EC" id="5.3.1.1" evidence="4"/>
<dbReference type="PANTHER" id="PTHR21139:SF2">
    <property type="entry name" value="TRIOSEPHOSPHATE ISOMERASE"/>
    <property type="match status" value="1"/>
</dbReference>
<dbReference type="Gene3D" id="3.20.20.70">
    <property type="entry name" value="Aldolase class I"/>
    <property type="match status" value="1"/>
</dbReference>
<evidence type="ECO:0000256" key="3">
    <source>
        <dbReference type="ARBA" id="ARBA00023235"/>
    </source>
</evidence>
<evidence type="ECO:0000256" key="4">
    <source>
        <dbReference type="RuleBase" id="RU363013"/>
    </source>
</evidence>
<dbReference type="GO" id="GO:0006096">
    <property type="term" value="P:glycolytic process"/>
    <property type="evidence" value="ECO:0007669"/>
    <property type="project" value="UniProtKB-KW"/>
</dbReference>
<dbReference type="InterPro" id="IPR013785">
    <property type="entry name" value="Aldolase_TIM"/>
</dbReference>
<comment type="similarity">
    <text evidence="1 4">Belongs to the triosephosphate isomerase family.</text>
</comment>
<dbReference type="EMBL" id="JAUEPN010000005">
    <property type="protein sequence ID" value="KAK3294588.1"/>
    <property type="molecule type" value="Genomic_DNA"/>
</dbReference>
<sequence length="304" mass="31415">MPPSPPPGATTRPLSGHRPLLGVSTKMYFSHARTTAFTTTLLKLLTSTPQAATVLSTLDAFLIPDFVSLPAVLAAVDTSLTTRGGRVRVGAQDCAASDFGAFTGEVSPAVLREVGCGMVELGHAERRALFGETDAGVREKVGAVVRNGMVPLVCVGEKEVGGDGRVGDGDGEGGGGNDGGGDGGEGGVRVAAEEVARQVAAVLEGLDPEAEVILAYEPVWAIGAPEPASATHVKGVVRRIRESEVVKGRRGLTRIVYGGAAKPGLWEQLGGEVDGLFLGRFAHQPEQFVKMLYEVAGVPYEGSS</sequence>
<organism evidence="6 7">
    <name type="scientific">Chaetomium fimeti</name>
    <dbReference type="NCBI Taxonomy" id="1854472"/>
    <lineage>
        <taxon>Eukaryota</taxon>
        <taxon>Fungi</taxon>
        <taxon>Dikarya</taxon>
        <taxon>Ascomycota</taxon>
        <taxon>Pezizomycotina</taxon>
        <taxon>Sordariomycetes</taxon>
        <taxon>Sordariomycetidae</taxon>
        <taxon>Sordariales</taxon>
        <taxon>Chaetomiaceae</taxon>
        <taxon>Chaetomium</taxon>
    </lineage>
</organism>
<comment type="subunit">
    <text evidence="2">Homodimer.</text>
</comment>
<proteinExistence type="inferred from homology"/>
<dbReference type="Pfam" id="PF00121">
    <property type="entry name" value="TIM"/>
    <property type="match status" value="2"/>
</dbReference>
<dbReference type="GO" id="GO:0006094">
    <property type="term" value="P:gluconeogenesis"/>
    <property type="evidence" value="ECO:0007669"/>
    <property type="project" value="UniProtKB-KW"/>
</dbReference>
<evidence type="ECO:0000256" key="2">
    <source>
        <dbReference type="ARBA" id="ARBA00011738"/>
    </source>
</evidence>
<accession>A0AAE0LR96</accession>
<protein>
    <recommendedName>
        <fullName evidence="4">Triosephosphate isomerase</fullName>
        <ecNumber evidence="4">5.3.1.1</ecNumber>
    </recommendedName>
</protein>
<evidence type="ECO:0000313" key="6">
    <source>
        <dbReference type="EMBL" id="KAK3294588.1"/>
    </source>
</evidence>
<comment type="pathway">
    <text evidence="4">Carbohydrate degradation; glycolysis; D-glyceraldehyde 3-phosphate from glycerone phosphate: step 1/1.</text>
</comment>
<dbReference type="GO" id="GO:0019563">
    <property type="term" value="P:glycerol catabolic process"/>
    <property type="evidence" value="ECO:0007669"/>
    <property type="project" value="TreeGrafter"/>
</dbReference>
<feature type="region of interest" description="Disordered" evidence="5">
    <location>
        <begin position="161"/>
        <end position="187"/>
    </location>
</feature>
<dbReference type="GO" id="GO:0005829">
    <property type="term" value="C:cytosol"/>
    <property type="evidence" value="ECO:0007669"/>
    <property type="project" value="TreeGrafter"/>
</dbReference>
<dbReference type="GO" id="GO:0004807">
    <property type="term" value="F:triose-phosphate isomerase activity"/>
    <property type="evidence" value="ECO:0007669"/>
    <property type="project" value="UniProtKB-EC"/>
</dbReference>
<evidence type="ECO:0000313" key="7">
    <source>
        <dbReference type="Proteomes" id="UP001278766"/>
    </source>
</evidence>
<dbReference type="PANTHER" id="PTHR21139">
    <property type="entry name" value="TRIOSEPHOSPHATE ISOMERASE"/>
    <property type="match status" value="1"/>
</dbReference>
<dbReference type="SUPFAM" id="SSF51351">
    <property type="entry name" value="Triosephosphate isomerase (TIM)"/>
    <property type="match status" value="2"/>
</dbReference>
<dbReference type="RefSeq" id="XP_062658102.1">
    <property type="nucleotide sequence ID" value="XM_062802411.1"/>
</dbReference>
<keyword evidence="4" id="KW-0312">Gluconeogenesis</keyword>
<gene>
    <name evidence="6" type="ORF">B0H64DRAFT_375361</name>
</gene>
<comment type="caution">
    <text evidence="6">The sequence shown here is derived from an EMBL/GenBank/DDBJ whole genome shotgun (WGS) entry which is preliminary data.</text>
</comment>
<keyword evidence="4" id="KW-0324">Glycolysis</keyword>
<comment type="catalytic activity">
    <reaction evidence="4">
        <text>D-glyceraldehyde 3-phosphate = dihydroxyacetone phosphate</text>
        <dbReference type="Rhea" id="RHEA:18585"/>
        <dbReference type="ChEBI" id="CHEBI:57642"/>
        <dbReference type="ChEBI" id="CHEBI:59776"/>
        <dbReference type="EC" id="5.3.1.1"/>
    </reaction>
</comment>
<name>A0AAE0LR96_9PEZI</name>
<keyword evidence="3 4" id="KW-0413">Isomerase</keyword>
<dbReference type="AlphaFoldDB" id="A0AAE0LR96"/>
<dbReference type="InterPro" id="IPR000652">
    <property type="entry name" value="Triosephosphate_isomerase"/>
</dbReference>
<reference evidence="6" key="2">
    <citation type="submission" date="2023-06" db="EMBL/GenBank/DDBJ databases">
        <authorList>
            <consortium name="Lawrence Berkeley National Laboratory"/>
            <person name="Haridas S."/>
            <person name="Hensen N."/>
            <person name="Bonometti L."/>
            <person name="Westerberg I."/>
            <person name="Brannstrom I.O."/>
            <person name="Guillou S."/>
            <person name="Cros-Aarteil S."/>
            <person name="Calhoun S."/>
            <person name="Kuo A."/>
            <person name="Mondo S."/>
            <person name="Pangilinan J."/>
            <person name="Riley R."/>
            <person name="Labutti K."/>
            <person name="Andreopoulos B."/>
            <person name="Lipzen A."/>
            <person name="Chen C."/>
            <person name="Yanf M."/>
            <person name="Daum C."/>
            <person name="Ng V."/>
            <person name="Clum A."/>
            <person name="Steindorff A."/>
            <person name="Ohm R."/>
            <person name="Martin F."/>
            <person name="Silar P."/>
            <person name="Natvig D."/>
            <person name="Lalanne C."/>
            <person name="Gautier V."/>
            <person name="Ament-Velasquez S.L."/>
            <person name="Kruys A."/>
            <person name="Hutchinson M.I."/>
            <person name="Powell A.J."/>
            <person name="Barry K."/>
            <person name="Miller A.N."/>
            <person name="Grigoriev I.V."/>
            <person name="Debuchy R."/>
            <person name="Gladieux P."/>
            <person name="Thoren M.H."/>
            <person name="Johannesson H."/>
        </authorList>
    </citation>
    <scope>NUCLEOTIDE SEQUENCE</scope>
    <source>
        <strain evidence="6">CBS 168.71</strain>
    </source>
</reference>
<dbReference type="InterPro" id="IPR035990">
    <property type="entry name" value="TIM_sf"/>
</dbReference>
<keyword evidence="7" id="KW-1185">Reference proteome</keyword>
<feature type="compositionally biased region" description="Gly residues" evidence="5">
    <location>
        <begin position="172"/>
        <end position="187"/>
    </location>
</feature>
<dbReference type="Proteomes" id="UP001278766">
    <property type="component" value="Unassembled WGS sequence"/>
</dbReference>
<reference evidence="6" key="1">
    <citation type="journal article" date="2023" name="Mol. Phylogenet. Evol.">
        <title>Genome-scale phylogeny and comparative genomics of the fungal order Sordariales.</title>
        <authorList>
            <person name="Hensen N."/>
            <person name="Bonometti L."/>
            <person name="Westerberg I."/>
            <person name="Brannstrom I.O."/>
            <person name="Guillou S."/>
            <person name="Cros-Aarteil S."/>
            <person name="Calhoun S."/>
            <person name="Haridas S."/>
            <person name="Kuo A."/>
            <person name="Mondo S."/>
            <person name="Pangilinan J."/>
            <person name="Riley R."/>
            <person name="LaButti K."/>
            <person name="Andreopoulos B."/>
            <person name="Lipzen A."/>
            <person name="Chen C."/>
            <person name="Yan M."/>
            <person name="Daum C."/>
            <person name="Ng V."/>
            <person name="Clum A."/>
            <person name="Steindorff A."/>
            <person name="Ohm R.A."/>
            <person name="Martin F."/>
            <person name="Silar P."/>
            <person name="Natvig D.O."/>
            <person name="Lalanne C."/>
            <person name="Gautier V."/>
            <person name="Ament-Velasquez S.L."/>
            <person name="Kruys A."/>
            <person name="Hutchinson M.I."/>
            <person name="Powell A.J."/>
            <person name="Barry K."/>
            <person name="Miller A.N."/>
            <person name="Grigoriev I.V."/>
            <person name="Debuchy R."/>
            <person name="Gladieux P."/>
            <person name="Hiltunen Thoren M."/>
            <person name="Johannesson H."/>
        </authorList>
    </citation>
    <scope>NUCLEOTIDE SEQUENCE</scope>
    <source>
        <strain evidence="6">CBS 168.71</strain>
    </source>
</reference>
<dbReference type="CDD" id="cd00311">
    <property type="entry name" value="TIM"/>
    <property type="match status" value="1"/>
</dbReference>
<dbReference type="GeneID" id="87839359"/>
<comment type="pathway">
    <text evidence="4">Carbohydrate biosynthesis; gluconeogenesis.</text>
</comment>
<evidence type="ECO:0000256" key="5">
    <source>
        <dbReference type="SAM" id="MobiDB-lite"/>
    </source>
</evidence>
<dbReference type="GO" id="GO:0046166">
    <property type="term" value="P:glyceraldehyde-3-phosphate biosynthetic process"/>
    <property type="evidence" value="ECO:0007669"/>
    <property type="project" value="TreeGrafter"/>
</dbReference>